<evidence type="ECO:0000259" key="13">
    <source>
        <dbReference type="PROSITE" id="PS51986"/>
    </source>
</evidence>
<feature type="binding site" evidence="7">
    <location>
        <position position="131"/>
    </location>
    <ligand>
        <name>Mg(2+)</name>
        <dbReference type="ChEBI" id="CHEBI:18420"/>
        <label>1</label>
    </ligand>
</feature>
<dbReference type="Pfam" id="PF00120">
    <property type="entry name" value="Gln-synt_C"/>
    <property type="match status" value="1"/>
</dbReference>
<keyword evidence="6 12" id="KW-0547">Nucleotide-binding</keyword>
<dbReference type="PROSITE" id="PS00180">
    <property type="entry name" value="GLNA_1"/>
    <property type="match status" value="1"/>
</dbReference>
<dbReference type="GO" id="GO:0004356">
    <property type="term" value="F:glutamine synthetase activity"/>
    <property type="evidence" value="ECO:0007669"/>
    <property type="project" value="UniProtKB-EC"/>
</dbReference>
<dbReference type="GO" id="GO:0019740">
    <property type="term" value="P:nitrogen utilization"/>
    <property type="evidence" value="ECO:0007669"/>
    <property type="project" value="TreeGrafter"/>
</dbReference>
<keyword evidence="11" id="KW-0963">Cytoplasm</keyword>
<feature type="binding site" evidence="6">
    <location>
        <position position="207"/>
    </location>
    <ligand>
        <name>ATP</name>
        <dbReference type="ChEBI" id="CHEBI:30616"/>
    </ligand>
</feature>
<dbReference type="GO" id="GO:0006542">
    <property type="term" value="P:glutamine biosynthetic process"/>
    <property type="evidence" value="ECO:0007669"/>
    <property type="project" value="InterPro"/>
</dbReference>
<feature type="binding site" evidence="7">
    <location>
        <position position="269"/>
    </location>
    <ligand>
        <name>Mg(2+)</name>
        <dbReference type="ChEBI" id="CHEBI:18420"/>
        <label>1</label>
    </ligand>
</feature>
<dbReference type="InterPro" id="IPR008147">
    <property type="entry name" value="Gln_synt_N"/>
</dbReference>
<comment type="subunit">
    <text evidence="11">Oligomer of 12 subunits arranged in the form of two hexagons.</text>
</comment>
<feature type="binding site" evidence="7">
    <location>
        <position position="357"/>
    </location>
    <ligand>
        <name>Mg(2+)</name>
        <dbReference type="ChEBI" id="CHEBI:18420"/>
        <label>1</label>
    </ligand>
</feature>
<keyword evidence="6 12" id="KW-0067">ATP-binding</keyword>
<dbReference type="GO" id="GO:0005524">
    <property type="term" value="F:ATP binding"/>
    <property type="evidence" value="ECO:0007669"/>
    <property type="project" value="UniProtKB-KW"/>
</dbReference>
<evidence type="ECO:0000256" key="2">
    <source>
        <dbReference type="ARBA" id="ARBA00012937"/>
    </source>
</evidence>
<feature type="binding site" evidence="5">
    <location>
        <position position="321"/>
    </location>
    <ligand>
        <name>L-glutamate</name>
        <dbReference type="ChEBI" id="CHEBI:29985"/>
    </ligand>
</feature>
<keyword evidence="8" id="KW-0597">Phosphoprotein</keyword>
<dbReference type="NCBIfam" id="NF007006">
    <property type="entry name" value="PRK09469.1"/>
    <property type="match status" value="1"/>
</dbReference>
<evidence type="ECO:0000313" key="16">
    <source>
        <dbReference type="Proteomes" id="UP000055136"/>
    </source>
</evidence>
<dbReference type="PANTHER" id="PTHR43407:SF2">
    <property type="entry name" value="GLUTAMINE SYNTHETASE"/>
    <property type="match status" value="1"/>
</dbReference>
<dbReference type="Proteomes" id="UP000055136">
    <property type="component" value="Chromosome"/>
</dbReference>
<feature type="binding site" evidence="6">
    <location>
        <position position="339"/>
    </location>
    <ligand>
        <name>ATP</name>
        <dbReference type="ChEBI" id="CHEBI:30616"/>
    </ligand>
</feature>
<dbReference type="PROSITE" id="PS00182">
    <property type="entry name" value="GLNA_ADENYLATION"/>
    <property type="match status" value="1"/>
</dbReference>
<sequence>MSAEVLNTIKENDVKFVDFRFTDTRGKEQHVSVPAKVISEDDFKDGKMFDGSSIAGWKGIEASDMVLMPDPDTAVLDPFSDESTLILRCDILEPNTMQGYERDPRSVAKRAEAYLKSTGIADTAFFGPEPEFFVLDDVRWGADISGSFVKIDSEEAEWNSERVYEGGNMGHRPTLKGGYFPVPPVDSLHDMRSAMCLALEEMGVEVEVHHHEVATAGQCEIGTKFNTLVKRADQNQIMKYVIQNVAHAYGKTATFMPKPLVGDNGSGMHVHQSLAKDGENLFNGNQYGGLSETALYYIGGIIKHARALNALTNASTNSYKRLVPGFEAPVLLAYSARNRSASIRIPFVANPKGRRIEVRFPDPTANPYLAFSAMMLAGLDGIQNKVHPGDAMDKNLYDLPPEELKDIPTVCSSLDQALEALDADRGFLTAGGVFTDDMLDGYIALKMDEVTRLRMTTHPVEFDMYYSL</sequence>
<dbReference type="EC" id="6.3.1.2" evidence="2 12"/>
<evidence type="ECO:0000256" key="8">
    <source>
        <dbReference type="PIRSR" id="PIRSR604809-50"/>
    </source>
</evidence>
<feature type="binding site" evidence="5">
    <location>
        <position position="327"/>
    </location>
    <ligand>
        <name>L-glutamate</name>
        <dbReference type="ChEBI" id="CHEBI:29985"/>
    </ligand>
</feature>
<dbReference type="PROSITE" id="PS51987">
    <property type="entry name" value="GS_CATALYTIC"/>
    <property type="match status" value="1"/>
</dbReference>
<feature type="binding site" evidence="5">
    <location>
        <position position="359"/>
    </location>
    <ligand>
        <name>L-glutamate</name>
        <dbReference type="ChEBI" id="CHEBI:29985"/>
    </ligand>
</feature>
<dbReference type="InterPro" id="IPR008146">
    <property type="entry name" value="Gln_synth_cat_dom"/>
</dbReference>
<dbReference type="PROSITE" id="PS51986">
    <property type="entry name" value="GS_BETA_GRASP"/>
    <property type="match status" value="1"/>
</dbReference>
<comment type="catalytic activity">
    <reaction evidence="4 12">
        <text>L-glutamate + NH4(+) + ATP = L-glutamine + ADP + phosphate + H(+)</text>
        <dbReference type="Rhea" id="RHEA:16169"/>
        <dbReference type="ChEBI" id="CHEBI:15378"/>
        <dbReference type="ChEBI" id="CHEBI:28938"/>
        <dbReference type="ChEBI" id="CHEBI:29985"/>
        <dbReference type="ChEBI" id="CHEBI:30616"/>
        <dbReference type="ChEBI" id="CHEBI:43474"/>
        <dbReference type="ChEBI" id="CHEBI:58359"/>
        <dbReference type="ChEBI" id="CHEBI:456216"/>
        <dbReference type="EC" id="6.3.1.2"/>
    </reaction>
</comment>
<name>A0A0S2TAA0_9GAMM</name>
<gene>
    <name evidence="15" type="primary">glnA</name>
    <name evidence="15" type="ORF">Tel_02425</name>
</gene>
<protein>
    <recommendedName>
        <fullName evidence="3 12">Glutamine synthetase</fullName>
        <ecNumber evidence="2 12">6.3.1.2</ecNumber>
    </recommendedName>
</protein>
<evidence type="ECO:0000313" key="15">
    <source>
        <dbReference type="EMBL" id="ALP52087.1"/>
    </source>
</evidence>
<feature type="binding site" evidence="5">
    <location>
        <position position="339"/>
    </location>
    <ligand>
        <name>L-glutamate</name>
        <dbReference type="ChEBI" id="CHEBI:29985"/>
    </ligand>
</feature>
<dbReference type="EMBL" id="CP013099">
    <property type="protein sequence ID" value="ALP52087.1"/>
    <property type="molecule type" value="Genomic_DNA"/>
</dbReference>
<comment type="subcellular location">
    <subcellularLocation>
        <location evidence="11">Cytoplasm</location>
    </subcellularLocation>
</comment>
<dbReference type="GO" id="GO:0046872">
    <property type="term" value="F:metal ion binding"/>
    <property type="evidence" value="ECO:0007669"/>
    <property type="project" value="UniProtKB-KW"/>
</dbReference>
<dbReference type="PANTHER" id="PTHR43407">
    <property type="entry name" value="GLUTAMINE SYNTHETASE"/>
    <property type="match status" value="1"/>
</dbReference>
<feature type="binding site" evidence="6">
    <location>
        <position position="352"/>
    </location>
    <ligand>
        <name>ATP</name>
        <dbReference type="ChEBI" id="CHEBI:30616"/>
    </ligand>
</feature>
<dbReference type="InterPro" id="IPR004809">
    <property type="entry name" value="Gln_synth_I"/>
</dbReference>
<feature type="domain" description="GS beta-grasp" evidence="13">
    <location>
        <begin position="12"/>
        <end position="96"/>
    </location>
</feature>
<feature type="binding site" evidence="6">
    <location>
        <begin position="271"/>
        <end position="273"/>
    </location>
    <ligand>
        <name>ATP</name>
        <dbReference type="ChEBI" id="CHEBI:30616"/>
    </ligand>
</feature>
<dbReference type="Gene3D" id="3.30.590.10">
    <property type="entry name" value="Glutamine synthetase/guanido kinase, catalytic domain"/>
    <property type="match status" value="1"/>
</dbReference>
<dbReference type="SUPFAM" id="SSF54368">
    <property type="entry name" value="Glutamine synthetase, N-terminal domain"/>
    <property type="match status" value="1"/>
</dbReference>
<accession>A0A0S2TAA0</accession>
<comment type="cofactor">
    <cofactor evidence="7">
        <name>Mg(2+)</name>
        <dbReference type="ChEBI" id="CHEBI:18420"/>
    </cofactor>
    <text evidence="7">Binds 2 Mg(2+) ions per subunit.</text>
</comment>
<feature type="domain" description="GS catalytic" evidence="14">
    <location>
        <begin position="104"/>
        <end position="468"/>
    </location>
</feature>
<feature type="modified residue" description="O-AMP-tyrosine" evidence="8">
    <location>
        <position position="397"/>
    </location>
</feature>
<dbReference type="FunFam" id="3.30.590.10:FF:000001">
    <property type="entry name" value="Glutamine synthetase"/>
    <property type="match status" value="1"/>
</dbReference>
<evidence type="ECO:0000256" key="6">
    <source>
        <dbReference type="PIRSR" id="PIRSR604809-2"/>
    </source>
</evidence>
<feature type="binding site" evidence="7">
    <location>
        <position position="129"/>
    </location>
    <ligand>
        <name>Mg(2+)</name>
        <dbReference type="ChEBI" id="CHEBI:18420"/>
        <label>1</label>
    </ligand>
</feature>
<evidence type="ECO:0000256" key="11">
    <source>
        <dbReference type="RuleBase" id="RU000387"/>
    </source>
</evidence>
<dbReference type="InterPro" id="IPR027303">
    <property type="entry name" value="Gln_synth_gly_rich_site"/>
</dbReference>
<evidence type="ECO:0000256" key="4">
    <source>
        <dbReference type="ARBA" id="ARBA00049436"/>
    </source>
</evidence>
<dbReference type="SUPFAM" id="SSF55931">
    <property type="entry name" value="Glutamine synthetase/guanido kinase"/>
    <property type="match status" value="1"/>
</dbReference>
<keyword evidence="7" id="KW-0460">Magnesium</keyword>
<evidence type="ECO:0000256" key="9">
    <source>
        <dbReference type="PROSITE-ProRule" id="PRU01330"/>
    </source>
</evidence>
<feature type="binding site" evidence="7">
    <location>
        <position position="212"/>
    </location>
    <ligand>
        <name>Mg(2+)</name>
        <dbReference type="ChEBI" id="CHEBI:18420"/>
        <label>1</label>
    </ligand>
</feature>
<dbReference type="GO" id="GO:0005737">
    <property type="term" value="C:cytoplasm"/>
    <property type="evidence" value="ECO:0007669"/>
    <property type="project" value="UniProtKB-SubCell"/>
</dbReference>
<evidence type="ECO:0000259" key="14">
    <source>
        <dbReference type="PROSITE" id="PS51987"/>
    </source>
</evidence>
<comment type="similarity">
    <text evidence="1 9 10">Belongs to the glutamine synthetase family.</text>
</comment>
<dbReference type="InterPro" id="IPR014746">
    <property type="entry name" value="Gln_synth/guanido_kin_cat_dom"/>
</dbReference>
<dbReference type="PROSITE" id="PS00181">
    <property type="entry name" value="GLNA_ATP"/>
    <property type="match status" value="1"/>
</dbReference>
<dbReference type="Pfam" id="PF03951">
    <property type="entry name" value="Gln-synt_N"/>
    <property type="match status" value="1"/>
</dbReference>
<dbReference type="GO" id="GO:0016020">
    <property type="term" value="C:membrane"/>
    <property type="evidence" value="ECO:0007669"/>
    <property type="project" value="TreeGrafter"/>
</dbReference>
<evidence type="ECO:0000256" key="10">
    <source>
        <dbReference type="RuleBase" id="RU000384"/>
    </source>
</evidence>
<dbReference type="AlphaFoldDB" id="A0A0S2TAA0"/>
<dbReference type="STRING" id="1748243.Tel_02425"/>
<keyword evidence="7" id="KW-0479">Metal-binding</keyword>
<evidence type="ECO:0000256" key="12">
    <source>
        <dbReference type="RuleBase" id="RU004356"/>
    </source>
</evidence>
<dbReference type="FunFam" id="3.10.20.70:FF:000001">
    <property type="entry name" value="Glutamine synthetase"/>
    <property type="match status" value="1"/>
</dbReference>
<reference evidence="15" key="1">
    <citation type="submission" date="2015-10" db="EMBL/GenBank/DDBJ databases">
        <title>Description of Candidatus Tenderia electrophaga gen. nov, sp. nov., an Uncultivated Electroautotroph from a Biocathode Enrichment.</title>
        <authorList>
            <person name="Eddie B.J."/>
            <person name="Malanoski A.P."/>
            <person name="Wang Z."/>
            <person name="Hall R.J."/>
            <person name="Oh S.D."/>
            <person name="Heiner C."/>
            <person name="Lin B."/>
            <person name="Strycharz-Glaven S.M."/>
        </authorList>
    </citation>
    <scope>NUCLEOTIDE SEQUENCE [LARGE SCALE GENOMIC DNA]</scope>
    <source>
        <strain evidence="15">NRL1</strain>
    </source>
</reference>
<dbReference type="InterPro" id="IPR027302">
    <property type="entry name" value="Gln_synth_N_conserv_site"/>
</dbReference>
<feature type="binding site" evidence="7">
    <location>
        <position position="220"/>
    </location>
    <ligand>
        <name>Mg(2+)</name>
        <dbReference type="ChEBI" id="CHEBI:18420"/>
        <label>1</label>
    </ligand>
</feature>
<keyword evidence="16" id="KW-1185">Reference proteome</keyword>
<dbReference type="InterPro" id="IPR036651">
    <property type="entry name" value="Gln_synt_N_sf"/>
</dbReference>
<evidence type="ECO:0000256" key="1">
    <source>
        <dbReference type="ARBA" id="ARBA00009897"/>
    </source>
</evidence>
<keyword evidence="12 15" id="KW-0436">Ligase</keyword>
<dbReference type="Gene3D" id="3.10.20.70">
    <property type="entry name" value="Glutamine synthetase, N-terminal domain"/>
    <property type="match status" value="1"/>
</dbReference>
<evidence type="ECO:0000256" key="3">
    <source>
        <dbReference type="ARBA" id="ARBA00021364"/>
    </source>
</evidence>
<evidence type="ECO:0000256" key="7">
    <source>
        <dbReference type="PIRSR" id="PIRSR604809-3"/>
    </source>
</evidence>
<evidence type="ECO:0000256" key="5">
    <source>
        <dbReference type="PIRSR" id="PIRSR604809-1"/>
    </source>
</evidence>
<dbReference type="InterPro" id="IPR001637">
    <property type="entry name" value="Gln_synth_I_adenylation_site"/>
</dbReference>
<dbReference type="KEGG" id="tee:Tel_02425"/>
<proteinExistence type="inferred from homology"/>
<dbReference type="NCBIfam" id="TIGR00653">
    <property type="entry name" value="GlnA"/>
    <property type="match status" value="1"/>
</dbReference>
<feature type="binding site" evidence="5">
    <location>
        <begin position="264"/>
        <end position="265"/>
    </location>
    <ligand>
        <name>L-glutamate</name>
        <dbReference type="ChEBI" id="CHEBI:29985"/>
    </ligand>
</feature>
<dbReference type="SMART" id="SM01230">
    <property type="entry name" value="Gln-synt_C"/>
    <property type="match status" value="1"/>
</dbReference>
<organism evidence="15 16">
    <name type="scientific">Candidatus Tenderia electrophaga</name>
    <dbReference type="NCBI Taxonomy" id="1748243"/>
    <lineage>
        <taxon>Bacteria</taxon>
        <taxon>Pseudomonadati</taxon>
        <taxon>Pseudomonadota</taxon>
        <taxon>Gammaproteobacteria</taxon>
        <taxon>Candidatus Tenderiales</taxon>
        <taxon>Candidatus Tenderiaceae</taxon>
        <taxon>Candidatus Tenderia</taxon>
    </lineage>
</organism>